<evidence type="ECO:0000256" key="7">
    <source>
        <dbReference type="SAM" id="Coils"/>
    </source>
</evidence>
<dbReference type="GO" id="GO:0003677">
    <property type="term" value="F:DNA binding"/>
    <property type="evidence" value="ECO:0007669"/>
    <property type="project" value="UniProtKB-KW"/>
</dbReference>
<feature type="compositionally biased region" description="Polar residues" evidence="8">
    <location>
        <begin position="1"/>
        <end position="15"/>
    </location>
</feature>
<dbReference type="PANTHER" id="PTHR47338">
    <property type="entry name" value="ZN(II)2CYS6 TRANSCRIPTION FACTOR (EUROFUNG)-RELATED"/>
    <property type="match status" value="1"/>
</dbReference>
<dbReference type="GeneID" id="81462689"/>
<dbReference type="RefSeq" id="XP_056579756.1">
    <property type="nucleotide sequence ID" value="XM_056723506.1"/>
</dbReference>
<evidence type="ECO:0000313" key="11">
    <source>
        <dbReference type="Proteomes" id="UP001147752"/>
    </source>
</evidence>
<dbReference type="Gene3D" id="4.10.240.10">
    <property type="entry name" value="Zn(2)-C6 fungal-type DNA-binding domain"/>
    <property type="match status" value="1"/>
</dbReference>
<reference evidence="10" key="2">
    <citation type="journal article" date="2023" name="IMA Fungus">
        <title>Comparative genomic study of the Penicillium genus elucidates a diverse pangenome and 15 lateral gene transfer events.</title>
        <authorList>
            <person name="Petersen C."/>
            <person name="Sorensen T."/>
            <person name="Nielsen M.R."/>
            <person name="Sondergaard T.E."/>
            <person name="Sorensen J.L."/>
            <person name="Fitzpatrick D.A."/>
            <person name="Frisvad J.C."/>
            <person name="Nielsen K.L."/>
        </authorList>
    </citation>
    <scope>NUCLEOTIDE SEQUENCE</scope>
    <source>
        <strain evidence="10">IBT 3081</strain>
    </source>
</reference>
<evidence type="ECO:0000256" key="2">
    <source>
        <dbReference type="ARBA" id="ARBA00022723"/>
    </source>
</evidence>
<reference evidence="10" key="1">
    <citation type="submission" date="2022-12" db="EMBL/GenBank/DDBJ databases">
        <authorList>
            <person name="Petersen C."/>
        </authorList>
    </citation>
    <scope>NUCLEOTIDE SEQUENCE</scope>
    <source>
        <strain evidence="10">IBT 3081</strain>
    </source>
</reference>
<dbReference type="EMBL" id="JAPZBT010000002">
    <property type="protein sequence ID" value="KAJ5373770.1"/>
    <property type="molecule type" value="Genomic_DNA"/>
</dbReference>
<dbReference type="OrthoDB" id="4356994at2759"/>
<comment type="subcellular location">
    <subcellularLocation>
        <location evidence="1">Nucleus</location>
    </subcellularLocation>
</comment>
<dbReference type="InterPro" id="IPR036864">
    <property type="entry name" value="Zn2-C6_fun-type_DNA-bd_sf"/>
</dbReference>
<dbReference type="CDD" id="cd00067">
    <property type="entry name" value="GAL4"/>
    <property type="match status" value="1"/>
</dbReference>
<protein>
    <recommendedName>
        <fullName evidence="9">Zn(2)-C6 fungal-type domain-containing protein</fullName>
    </recommendedName>
</protein>
<dbReference type="PANTHER" id="PTHR47338:SF10">
    <property type="entry name" value="TRANSCRIPTION FACTOR DOMAIN-CONTAINING PROTEIN-RELATED"/>
    <property type="match status" value="1"/>
</dbReference>
<gene>
    <name evidence="10" type="ORF">N7517_005776</name>
</gene>
<sequence length="252" mass="28021">MLGQSTEESDFSSPSIHFAQERRKSQSRVMTKKENSHPSGRLACDICRERKVGCDLADPKGGRCTRLGYDCSYQGRKRRRAAKADLPRQLSELQDRLTQAEAMLQSSAASTTPVTFPPQGESFWPQISPPEPFGDHERLMHRLQNYATGPMDRGFEGFDLLTNLTEDIPGFGGTIDPALTSEIIPLPQEDNTPLPFPLGSNYLLAGNSTSPNFNDPFFPSTPVLDELISPQDIEILYRDKQPSRTPLGLPKN</sequence>
<dbReference type="InterPro" id="IPR001138">
    <property type="entry name" value="Zn2Cys6_DnaBD"/>
</dbReference>
<name>A0A9W9S992_9EURO</name>
<feature type="domain" description="Zn(2)-C6 fungal-type" evidence="9">
    <location>
        <begin position="43"/>
        <end position="73"/>
    </location>
</feature>
<evidence type="ECO:0000256" key="8">
    <source>
        <dbReference type="SAM" id="MobiDB-lite"/>
    </source>
</evidence>
<dbReference type="Pfam" id="PF00172">
    <property type="entry name" value="Zn_clus"/>
    <property type="match status" value="1"/>
</dbReference>
<keyword evidence="11" id="KW-1185">Reference proteome</keyword>
<keyword evidence="2" id="KW-0479">Metal-binding</keyword>
<feature type="region of interest" description="Disordered" evidence="8">
    <location>
        <begin position="1"/>
        <end position="42"/>
    </location>
</feature>
<evidence type="ECO:0000256" key="3">
    <source>
        <dbReference type="ARBA" id="ARBA00023015"/>
    </source>
</evidence>
<evidence type="ECO:0000259" key="9">
    <source>
        <dbReference type="PROSITE" id="PS50048"/>
    </source>
</evidence>
<evidence type="ECO:0000256" key="5">
    <source>
        <dbReference type="ARBA" id="ARBA00023163"/>
    </source>
</evidence>
<comment type="caution">
    <text evidence="10">The sequence shown here is derived from an EMBL/GenBank/DDBJ whole genome shotgun (WGS) entry which is preliminary data.</text>
</comment>
<dbReference type="AlphaFoldDB" id="A0A9W9S992"/>
<dbReference type="SUPFAM" id="SSF57701">
    <property type="entry name" value="Zn2/Cys6 DNA-binding domain"/>
    <property type="match status" value="1"/>
</dbReference>
<evidence type="ECO:0000313" key="10">
    <source>
        <dbReference type="EMBL" id="KAJ5373770.1"/>
    </source>
</evidence>
<dbReference type="GO" id="GO:0005634">
    <property type="term" value="C:nucleus"/>
    <property type="evidence" value="ECO:0007669"/>
    <property type="project" value="UniProtKB-SubCell"/>
</dbReference>
<keyword evidence="7" id="KW-0175">Coiled coil</keyword>
<dbReference type="GO" id="GO:0008270">
    <property type="term" value="F:zinc ion binding"/>
    <property type="evidence" value="ECO:0007669"/>
    <property type="project" value="InterPro"/>
</dbReference>
<dbReference type="GO" id="GO:0000981">
    <property type="term" value="F:DNA-binding transcription factor activity, RNA polymerase II-specific"/>
    <property type="evidence" value="ECO:0007669"/>
    <property type="project" value="InterPro"/>
</dbReference>
<dbReference type="InterPro" id="IPR050815">
    <property type="entry name" value="TF_fung"/>
</dbReference>
<dbReference type="Proteomes" id="UP001147752">
    <property type="component" value="Unassembled WGS sequence"/>
</dbReference>
<accession>A0A9W9S992</accession>
<keyword evidence="3" id="KW-0805">Transcription regulation</keyword>
<dbReference type="PROSITE" id="PS50048">
    <property type="entry name" value="ZN2_CY6_FUNGAL_2"/>
    <property type="match status" value="1"/>
</dbReference>
<evidence type="ECO:0000256" key="1">
    <source>
        <dbReference type="ARBA" id="ARBA00004123"/>
    </source>
</evidence>
<keyword evidence="5" id="KW-0804">Transcription</keyword>
<dbReference type="SMART" id="SM00066">
    <property type="entry name" value="GAL4"/>
    <property type="match status" value="1"/>
</dbReference>
<evidence type="ECO:0000256" key="6">
    <source>
        <dbReference type="ARBA" id="ARBA00023242"/>
    </source>
</evidence>
<evidence type="ECO:0000256" key="4">
    <source>
        <dbReference type="ARBA" id="ARBA00023125"/>
    </source>
</evidence>
<proteinExistence type="predicted"/>
<feature type="coiled-coil region" evidence="7">
    <location>
        <begin position="83"/>
        <end position="110"/>
    </location>
</feature>
<organism evidence="10 11">
    <name type="scientific">Penicillium concentricum</name>
    <dbReference type="NCBI Taxonomy" id="293559"/>
    <lineage>
        <taxon>Eukaryota</taxon>
        <taxon>Fungi</taxon>
        <taxon>Dikarya</taxon>
        <taxon>Ascomycota</taxon>
        <taxon>Pezizomycotina</taxon>
        <taxon>Eurotiomycetes</taxon>
        <taxon>Eurotiomycetidae</taxon>
        <taxon>Eurotiales</taxon>
        <taxon>Aspergillaceae</taxon>
        <taxon>Penicillium</taxon>
    </lineage>
</organism>
<keyword evidence="6" id="KW-0539">Nucleus</keyword>
<keyword evidence="4" id="KW-0238">DNA-binding</keyword>